<evidence type="ECO:0000259" key="7">
    <source>
        <dbReference type="Pfam" id="PF14322"/>
    </source>
</evidence>
<evidence type="ECO:0000313" key="9">
    <source>
        <dbReference type="Proteomes" id="UP000184518"/>
    </source>
</evidence>
<evidence type="ECO:0000256" key="5">
    <source>
        <dbReference type="ARBA" id="ARBA00023237"/>
    </source>
</evidence>
<keyword evidence="4" id="KW-0472">Membrane</keyword>
<dbReference type="EMBL" id="FQUT01000004">
    <property type="protein sequence ID" value="SHF46145.1"/>
    <property type="molecule type" value="Genomic_DNA"/>
</dbReference>
<dbReference type="GO" id="GO:0009279">
    <property type="term" value="C:cell outer membrane"/>
    <property type="evidence" value="ECO:0007669"/>
    <property type="project" value="UniProtKB-SubCell"/>
</dbReference>
<comment type="subcellular location">
    <subcellularLocation>
        <location evidence="1">Cell outer membrane</location>
    </subcellularLocation>
</comment>
<gene>
    <name evidence="8" type="ORF">SAMN05443633_104299</name>
</gene>
<evidence type="ECO:0000256" key="2">
    <source>
        <dbReference type="ARBA" id="ARBA00006275"/>
    </source>
</evidence>
<accession>A0A1M5BUM3</accession>
<sequence>MKKIIFTAISFLSIYSCSDFLYSEPVEKVSITEQLGTKEGMLVALNGAYYQLRSTYFTESAFVYGDLLAGNLTFSPSASTNTISIDASVTNIYQFDDQKESSDMAAFYSSCYQLINNINLILQYADQLPDASSAEISEIKAEALALRAFTNFYLYKHYGQNYTYTSDASHLGIVYNTAPLKVGIDYPTRKTVAENFVSLENDIQQAISLFQPNHAIPVGQKKNFMNIDAAKLLAAEIALWKNDWQKAIDYSNDIIQNSSYTLTSSNEIGTNWAASESIFEIANTNENEFPVTVLYSFTDKGRPNYVASEDIYNLFSANDQRKNLFETQNLVTKISGVSYTLPYHFTKKYKIKSESLIYRLGLAYFIRAEASLKSGNSAQALNDVNIIRNRAGLTNLSSVNLDILLEEKRKEFVFENQYFFDLMRNHKNIVRNNGCISTNCSPTYPNNKFVAPIPQASVNINSAMQQNPGY</sequence>
<feature type="domain" description="RagB/SusD" evidence="6">
    <location>
        <begin position="278"/>
        <end position="470"/>
    </location>
</feature>
<reference evidence="9" key="1">
    <citation type="submission" date="2016-11" db="EMBL/GenBank/DDBJ databases">
        <authorList>
            <person name="Varghese N."/>
            <person name="Submissions S."/>
        </authorList>
    </citation>
    <scope>NUCLEOTIDE SEQUENCE [LARGE SCALE GENOMIC DNA]</scope>
    <source>
        <strain evidence="9">DSM 27619</strain>
    </source>
</reference>
<feature type="domain" description="SusD-like N-terminal" evidence="7">
    <location>
        <begin position="87"/>
        <end position="210"/>
    </location>
</feature>
<dbReference type="PROSITE" id="PS51257">
    <property type="entry name" value="PROKAR_LIPOPROTEIN"/>
    <property type="match status" value="1"/>
</dbReference>
<keyword evidence="5" id="KW-0998">Cell outer membrane</keyword>
<keyword evidence="3" id="KW-0732">Signal</keyword>
<dbReference type="STRING" id="1416778.SAMN05443633_104299"/>
<name>A0A1M5BUM3_9FLAO</name>
<evidence type="ECO:0000256" key="3">
    <source>
        <dbReference type="ARBA" id="ARBA00022729"/>
    </source>
</evidence>
<proteinExistence type="inferred from homology"/>
<dbReference type="InterPro" id="IPR012944">
    <property type="entry name" value="SusD_RagB_dom"/>
</dbReference>
<dbReference type="Pfam" id="PF14322">
    <property type="entry name" value="SusD-like_3"/>
    <property type="match status" value="1"/>
</dbReference>
<protein>
    <submittedName>
        <fullName evidence="8">Starch-binding associating with outer membrane</fullName>
    </submittedName>
</protein>
<dbReference type="AlphaFoldDB" id="A0A1M5BUM3"/>
<dbReference type="Gene3D" id="1.25.40.390">
    <property type="match status" value="1"/>
</dbReference>
<evidence type="ECO:0000256" key="1">
    <source>
        <dbReference type="ARBA" id="ARBA00004442"/>
    </source>
</evidence>
<dbReference type="Proteomes" id="UP000184518">
    <property type="component" value="Unassembled WGS sequence"/>
</dbReference>
<dbReference type="RefSeq" id="WP_072956607.1">
    <property type="nucleotide sequence ID" value="NZ_FQUT01000004.1"/>
</dbReference>
<dbReference type="SUPFAM" id="SSF48452">
    <property type="entry name" value="TPR-like"/>
    <property type="match status" value="1"/>
</dbReference>
<evidence type="ECO:0000313" key="8">
    <source>
        <dbReference type="EMBL" id="SHF46145.1"/>
    </source>
</evidence>
<dbReference type="OrthoDB" id="9792139at2"/>
<keyword evidence="9" id="KW-1185">Reference proteome</keyword>
<dbReference type="InterPro" id="IPR033985">
    <property type="entry name" value="SusD-like_N"/>
</dbReference>
<evidence type="ECO:0000259" key="6">
    <source>
        <dbReference type="Pfam" id="PF07980"/>
    </source>
</evidence>
<dbReference type="InterPro" id="IPR011990">
    <property type="entry name" value="TPR-like_helical_dom_sf"/>
</dbReference>
<dbReference type="Pfam" id="PF07980">
    <property type="entry name" value="SusD_RagB"/>
    <property type="match status" value="1"/>
</dbReference>
<organism evidence="8 9">
    <name type="scientific">Chryseobacterium arachidis</name>
    <dbReference type="NCBI Taxonomy" id="1416778"/>
    <lineage>
        <taxon>Bacteria</taxon>
        <taxon>Pseudomonadati</taxon>
        <taxon>Bacteroidota</taxon>
        <taxon>Flavobacteriia</taxon>
        <taxon>Flavobacteriales</taxon>
        <taxon>Weeksellaceae</taxon>
        <taxon>Chryseobacterium group</taxon>
        <taxon>Chryseobacterium</taxon>
    </lineage>
</organism>
<evidence type="ECO:0000256" key="4">
    <source>
        <dbReference type="ARBA" id="ARBA00023136"/>
    </source>
</evidence>
<comment type="similarity">
    <text evidence="2">Belongs to the SusD family.</text>
</comment>